<keyword evidence="2" id="KW-0378">Hydrolase</keyword>
<dbReference type="SUPFAM" id="SSF51556">
    <property type="entry name" value="Metallo-dependent hydrolases"/>
    <property type="match status" value="1"/>
</dbReference>
<dbReference type="CDD" id="cd01310">
    <property type="entry name" value="TatD_DNAse"/>
    <property type="match status" value="1"/>
</dbReference>
<proteinExistence type="predicted"/>
<gene>
    <name evidence="2" type="ORF">ACFPFU_15305</name>
</gene>
<name>A0ABV9T4D0_9BACT</name>
<dbReference type="Pfam" id="PF01026">
    <property type="entry name" value="TatD_DNase"/>
    <property type="match status" value="1"/>
</dbReference>
<dbReference type="InterPro" id="IPR001130">
    <property type="entry name" value="TatD-like"/>
</dbReference>
<organism evidence="2 3">
    <name type="scientific">Negadavirga shengliensis</name>
    <dbReference type="NCBI Taxonomy" id="1389218"/>
    <lineage>
        <taxon>Bacteria</taxon>
        <taxon>Pseudomonadati</taxon>
        <taxon>Bacteroidota</taxon>
        <taxon>Cytophagia</taxon>
        <taxon>Cytophagales</taxon>
        <taxon>Cyclobacteriaceae</taxon>
        <taxon>Negadavirga</taxon>
    </lineage>
</organism>
<dbReference type="InterPro" id="IPR032466">
    <property type="entry name" value="Metal_Hydrolase"/>
</dbReference>
<dbReference type="RefSeq" id="WP_377065645.1">
    <property type="nucleotide sequence ID" value="NZ_JBHSJJ010000008.1"/>
</dbReference>
<dbReference type="PIRSF" id="PIRSF005902">
    <property type="entry name" value="DNase_TatD"/>
    <property type="match status" value="1"/>
</dbReference>
<accession>A0ABV9T4D0</accession>
<keyword evidence="1" id="KW-0479">Metal-binding</keyword>
<dbReference type="NCBIfam" id="TIGR00010">
    <property type="entry name" value="YchF/TatD family DNA exonuclease"/>
    <property type="match status" value="1"/>
</dbReference>
<evidence type="ECO:0000256" key="1">
    <source>
        <dbReference type="ARBA" id="ARBA00022723"/>
    </source>
</evidence>
<dbReference type="InterPro" id="IPR015991">
    <property type="entry name" value="TatD/YcfH-like"/>
</dbReference>
<keyword evidence="3" id="KW-1185">Reference proteome</keyword>
<evidence type="ECO:0000313" key="3">
    <source>
        <dbReference type="Proteomes" id="UP001595818"/>
    </source>
</evidence>
<dbReference type="EC" id="3.1.-.-" evidence="2"/>
<dbReference type="EMBL" id="JBHSJJ010000008">
    <property type="protein sequence ID" value="MFC4873065.1"/>
    <property type="molecule type" value="Genomic_DNA"/>
</dbReference>
<dbReference type="Gene3D" id="3.20.20.140">
    <property type="entry name" value="Metal-dependent hydrolases"/>
    <property type="match status" value="1"/>
</dbReference>
<protein>
    <submittedName>
        <fullName evidence="2">TatD family hydrolase</fullName>
        <ecNumber evidence="2">3.1.-.-</ecNumber>
    </submittedName>
</protein>
<reference evidence="3" key="1">
    <citation type="journal article" date="2019" name="Int. J. Syst. Evol. Microbiol.">
        <title>The Global Catalogue of Microorganisms (GCM) 10K type strain sequencing project: providing services to taxonomists for standard genome sequencing and annotation.</title>
        <authorList>
            <consortium name="The Broad Institute Genomics Platform"/>
            <consortium name="The Broad Institute Genome Sequencing Center for Infectious Disease"/>
            <person name="Wu L."/>
            <person name="Ma J."/>
        </authorList>
    </citation>
    <scope>NUCLEOTIDE SEQUENCE [LARGE SCALE GENOMIC DNA]</scope>
    <source>
        <strain evidence="3">CGMCC 4.7466</strain>
    </source>
</reference>
<dbReference type="PANTHER" id="PTHR46124">
    <property type="entry name" value="D-AMINOACYL-TRNA DEACYLASE"/>
    <property type="match status" value="1"/>
</dbReference>
<dbReference type="GO" id="GO:0016787">
    <property type="term" value="F:hydrolase activity"/>
    <property type="evidence" value="ECO:0007669"/>
    <property type="project" value="UniProtKB-KW"/>
</dbReference>
<comment type="caution">
    <text evidence="2">The sequence shown here is derived from an EMBL/GenBank/DDBJ whole genome shotgun (WGS) entry which is preliminary data.</text>
</comment>
<dbReference type="Proteomes" id="UP001595818">
    <property type="component" value="Unassembled WGS sequence"/>
</dbReference>
<evidence type="ECO:0000313" key="2">
    <source>
        <dbReference type="EMBL" id="MFC4873065.1"/>
    </source>
</evidence>
<sequence>MNLIETHAHIYSKKFDADRKEVILRSAENGVRKIYMPNIDLSSIDAMLRVEEDFPDICVPMMGLHPCDVDADFEKTLYVMEDWLNKRPFAAVGETGIDLYWDKTYFEQQQESLKIHIQWAKERALPVVLHCRESMKETIDLVKNINDDKLSGIFHCFSGTLEQAREIIDMGFYLGIGGTVTYRNSNIGEVLAAIGLEKVVLETDSPYLAPVPFRGKRNSPEYIPHIAGKIAEHTSLSVGEVADITTRNAMRIFNLSADEL</sequence>
<dbReference type="PANTHER" id="PTHR46124:SF4">
    <property type="entry name" value="HYDROLASE TATD"/>
    <property type="match status" value="1"/>
</dbReference>